<proteinExistence type="predicted"/>
<sequence>MEQKTLDAKESLHLLSFDELFRPSEKKTIQKFQGLKRQNTLKKGNSRAKNELLSVLRQQRVLVDDNAIHFVAEARGESKADARNSVFKLAQRYKVLPDTENVKKIKQLFGKVREDDSGDEDWEPSFRRLPSCLKTKKGQNMMNDEVPRDMLLGEIDTIEDESTKLGGQVVTQANVKEEPEELMDRVIEGKTGNCNGSETPPRSEKCHDDEDDDEDDMHFDQEDLKVLNDMQKEFIGNNLLAWLKDIRKAYETGVKLVKVNALGYKFIRILTIKDMVLSIRQPHTHSKVKVERQVAITEIVSVQLGRESKEFHALDKLVTDGKEQADTKEEDQRNGFVYFLRIMCKKAKATTAKLSRE</sequence>
<evidence type="ECO:0000256" key="1">
    <source>
        <dbReference type="SAM" id="MobiDB-lite"/>
    </source>
</evidence>
<reference evidence="2 3" key="1">
    <citation type="journal article" date="2017" name="Int. J. Parasitol.">
        <title>The genome of the protozoan parasite Cystoisospora suis and a reverse vaccinology approach to identify vaccine candidates.</title>
        <authorList>
            <person name="Palmieri N."/>
            <person name="Shrestha A."/>
            <person name="Ruttkowski B."/>
            <person name="Beck T."/>
            <person name="Vogl C."/>
            <person name="Tomley F."/>
            <person name="Blake D.P."/>
            <person name="Joachim A."/>
        </authorList>
    </citation>
    <scope>NUCLEOTIDE SEQUENCE [LARGE SCALE GENOMIC DNA]</scope>
    <source>
        <strain evidence="2 3">Wien I</strain>
    </source>
</reference>
<keyword evidence="3" id="KW-1185">Reference proteome</keyword>
<gene>
    <name evidence="2" type="ORF">CSUI_011513</name>
</gene>
<dbReference type="Proteomes" id="UP000221165">
    <property type="component" value="Unassembled WGS sequence"/>
</dbReference>
<feature type="region of interest" description="Disordered" evidence="1">
    <location>
        <begin position="189"/>
        <end position="216"/>
    </location>
</feature>
<evidence type="ECO:0000313" key="2">
    <source>
        <dbReference type="EMBL" id="PHJ14677.1"/>
    </source>
</evidence>
<comment type="caution">
    <text evidence="2">The sequence shown here is derived from an EMBL/GenBank/DDBJ whole genome shotgun (WGS) entry which is preliminary data.</text>
</comment>
<evidence type="ECO:0000313" key="3">
    <source>
        <dbReference type="Proteomes" id="UP000221165"/>
    </source>
</evidence>
<dbReference type="VEuPathDB" id="ToxoDB:CSUI_011513"/>
<accession>A0A2C6K8I1</accession>
<dbReference type="RefSeq" id="XP_067916413.1">
    <property type="nucleotide sequence ID" value="XM_068071611.1"/>
</dbReference>
<dbReference type="GeneID" id="94434822"/>
<dbReference type="EMBL" id="MIGC01012681">
    <property type="protein sequence ID" value="PHJ14677.1"/>
    <property type="molecule type" value="Genomic_DNA"/>
</dbReference>
<dbReference type="AlphaFoldDB" id="A0A2C6K8I1"/>
<protein>
    <submittedName>
        <fullName evidence="2">Uncharacterized protein</fullName>
    </submittedName>
</protein>
<name>A0A2C6K8I1_9APIC</name>
<organism evidence="2 3">
    <name type="scientific">Cystoisospora suis</name>
    <dbReference type="NCBI Taxonomy" id="483139"/>
    <lineage>
        <taxon>Eukaryota</taxon>
        <taxon>Sar</taxon>
        <taxon>Alveolata</taxon>
        <taxon>Apicomplexa</taxon>
        <taxon>Conoidasida</taxon>
        <taxon>Coccidia</taxon>
        <taxon>Eucoccidiorida</taxon>
        <taxon>Eimeriorina</taxon>
        <taxon>Sarcocystidae</taxon>
        <taxon>Cystoisospora</taxon>
    </lineage>
</organism>
<dbReference type="OrthoDB" id="338280at2759"/>